<reference evidence="3" key="2">
    <citation type="submission" date="2015-01" db="EMBL/GenBank/DDBJ databases">
        <title>Evolutionary Origins and Diversification of the Mycorrhizal Mutualists.</title>
        <authorList>
            <consortium name="DOE Joint Genome Institute"/>
            <consortium name="Mycorrhizal Genomics Consortium"/>
            <person name="Kohler A."/>
            <person name="Kuo A."/>
            <person name="Nagy L.G."/>
            <person name="Floudas D."/>
            <person name="Copeland A."/>
            <person name="Barry K.W."/>
            <person name="Cichocki N."/>
            <person name="Veneault-Fourrey C."/>
            <person name="LaButti K."/>
            <person name="Lindquist E.A."/>
            <person name="Lipzen A."/>
            <person name="Lundell T."/>
            <person name="Morin E."/>
            <person name="Murat C."/>
            <person name="Riley R."/>
            <person name="Ohm R."/>
            <person name="Sun H."/>
            <person name="Tunlid A."/>
            <person name="Henrissat B."/>
            <person name="Grigoriev I.V."/>
            <person name="Hibbett D.S."/>
            <person name="Martin F."/>
        </authorList>
    </citation>
    <scope>NUCLEOTIDE SEQUENCE [LARGE SCALE GENOMIC DNA]</scope>
    <source>
        <strain evidence="3">Marx 270</strain>
    </source>
</reference>
<dbReference type="InParanoid" id="A0A0C3K6L1"/>
<feature type="compositionally biased region" description="Basic and acidic residues" evidence="1">
    <location>
        <begin position="94"/>
        <end position="104"/>
    </location>
</feature>
<dbReference type="OrthoDB" id="2705731at2759"/>
<dbReference type="EMBL" id="KN831967">
    <property type="protein sequence ID" value="KIO05232.1"/>
    <property type="molecule type" value="Genomic_DNA"/>
</dbReference>
<gene>
    <name evidence="2" type="ORF">M404DRAFT_25409</name>
</gene>
<organism evidence="2 3">
    <name type="scientific">Pisolithus tinctorius Marx 270</name>
    <dbReference type="NCBI Taxonomy" id="870435"/>
    <lineage>
        <taxon>Eukaryota</taxon>
        <taxon>Fungi</taxon>
        <taxon>Dikarya</taxon>
        <taxon>Basidiomycota</taxon>
        <taxon>Agaricomycotina</taxon>
        <taxon>Agaricomycetes</taxon>
        <taxon>Agaricomycetidae</taxon>
        <taxon>Boletales</taxon>
        <taxon>Sclerodermatineae</taxon>
        <taxon>Pisolithaceae</taxon>
        <taxon>Pisolithus</taxon>
    </lineage>
</organism>
<keyword evidence="3" id="KW-1185">Reference proteome</keyword>
<proteinExistence type="predicted"/>
<evidence type="ECO:0000313" key="3">
    <source>
        <dbReference type="Proteomes" id="UP000054217"/>
    </source>
</evidence>
<dbReference type="Proteomes" id="UP000054217">
    <property type="component" value="Unassembled WGS sequence"/>
</dbReference>
<accession>A0A0C3K6L1</accession>
<sequence>MSSTCQVSLHKSNDPSGLQKATTPKLQITSNNEEADIWAKMAKCKWRKAVREEAAQLEAERLKREEWLEAKRKEQEQLEAECQEQEAQAQQKVGELKGKVQDKC</sequence>
<evidence type="ECO:0000313" key="2">
    <source>
        <dbReference type="EMBL" id="KIO05232.1"/>
    </source>
</evidence>
<dbReference type="AlphaFoldDB" id="A0A0C3K6L1"/>
<evidence type="ECO:0000256" key="1">
    <source>
        <dbReference type="SAM" id="MobiDB-lite"/>
    </source>
</evidence>
<feature type="region of interest" description="Disordered" evidence="1">
    <location>
        <begin position="84"/>
        <end position="104"/>
    </location>
</feature>
<feature type="region of interest" description="Disordered" evidence="1">
    <location>
        <begin position="1"/>
        <end position="26"/>
    </location>
</feature>
<dbReference type="HOGENOM" id="CLU_177955_0_0_1"/>
<protein>
    <submittedName>
        <fullName evidence="2">Uncharacterized protein</fullName>
    </submittedName>
</protein>
<name>A0A0C3K6L1_PISTI</name>
<reference evidence="2 3" key="1">
    <citation type="submission" date="2014-04" db="EMBL/GenBank/DDBJ databases">
        <authorList>
            <consortium name="DOE Joint Genome Institute"/>
            <person name="Kuo A."/>
            <person name="Kohler A."/>
            <person name="Costa M.D."/>
            <person name="Nagy L.G."/>
            <person name="Floudas D."/>
            <person name="Copeland A."/>
            <person name="Barry K.W."/>
            <person name="Cichocki N."/>
            <person name="Veneault-Fourrey C."/>
            <person name="LaButti K."/>
            <person name="Lindquist E.A."/>
            <person name="Lipzen A."/>
            <person name="Lundell T."/>
            <person name="Morin E."/>
            <person name="Murat C."/>
            <person name="Sun H."/>
            <person name="Tunlid A."/>
            <person name="Henrissat B."/>
            <person name="Grigoriev I.V."/>
            <person name="Hibbett D.S."/>
            <person name="Martin F."/>
            <person name="Nordberg H.P."/>
            <person name="Cantor M.N."/>
            <person name="Hua S.X."/>
        </authorList>
    </citation>
    <scope>NUCLEOTIDE SEQUENCE [LARGE SCALE GENOMIC DNA]</scope>
    <source>
        <strain evidence="2 3">Marx 270</strain>
    </source>
</reference>